<dbReference type="Proteomes" id="UP001379533">
    <property type="component" value="Chromosome"/>
</dbReference>
<protein>
    <submittedName>
        <fullName evidence="1">Uncharacterized protein</fullName>
    </submittedName>
</protein>
<dbReference type="EMBL" id="CP089982">
    <property type="protein sequence ID" value="WXA92208.1"/>
    <property type="molecule type" value="Genomic_DNA"/>
</dbReference>
<dbReference type="RefSeq" id="WP_394842825.1">
    <property type="nucleotide sequence ID" value="NZ_CP089982.1"/>
</dbReference>
<name>A0ABZ2K0D7_9BACT</name>
<evidence type="ECO:0000313" key="2">
    <source>
        <dbReference type="Proteomes" id="UP001379533"/>
    </source>
</evidence>
<sequence length="49" mass="5732">MNKNRESNWLETVKQLVKEQDDVAAPTVTCGSSEERKWWPPYAVPEKKQ</sequence>
<gene>
    <name evidence="1" type="ORF">LZC95_37855</name>
</gene>
<accession>A0ABZ2K0D7</accession>
<proteinExistence type="predicted"/>
<reference evidence="1 2" key="1">
    <citation type="submission" date="2021-12" db="EMBL/GenBank/DDBJ databases">
        <title>Discovery of the Pendulisporaceae a myxobacterial family with distinct sporulation behavior and unique specialized metabolism.</title>
        <authorList>
            <person name="Garcia R."/>
            <person name="Popoff A."/>
            <person name="Bader C.D."/>
            <person name="Loehr J."/>
            <person name="Walesch S."/>
            <person name="Walt C."/>
            <person name="Boldt J."/>
            <person name="Bunk B."/>
            <person name="Haeckl F.J.F.P.J."/>
            <person name="Gunesch A.P."/>
            <person name="Birkelbach J."/>
            <person name="Nuebel U."/>
            <person name="Pietschmann T."/>
            <person name="Bach T."/>
            <person name="Mueller R."/>
        </authorList>
    </citation>
    <scope>NUCLEOTIDE SEQUENCE [LARGE SCALE GENOMIC DNA]</scope>
    <source>
        <strain evidence="1 2">MSr12523</strain>
    </source>
</reference>
<keyword evidence="2" id="KW-1185">Reference proteome</keyword>
<evidence type="ECO:0000313" key="1">
    <source>
        <dbReference type="EMBL" id="WXA92208.1"/>
    </source>
</evidence>
<organism evidence="1 2">
    <name type="scientific">Pendulispora brunnea</name>
    <dbReference type="NCBI Taxonomy" id="2905690"/>
    <lineage>
        <taxon>Bacteria</taxon>
        <taxon>Pseudomonadati</taxon>
        <taxon>Myxococcota</taxon>
        <taxon>Myxococcia</taxon>
        <taxon>Myxococcales</taxon>
        <taxon>Sorangiineae</taxon>
        <taxon>Pendulisporaceae</taxon>
        <taxon>Pendulispora</taxon>
    </lineage>
</organism>